<dbReference type="RefSeq" id="WP_092178791.1">
    <property type="nucleotide sequence ID" value="NZ_FNZH01000014.1"/>
</dbReference>
<accession>A0A1H7BRC7</accession>
<dbReference type="EMBL" id="FNZH01000014">
    <property type="protein sequence ID" value="SEJ79746.1"/>
    <property type="molecule type" value="Genomic_DNA"/>
</dbReference>
<protein>
    <submittedName>
        <fullName evidence="1">TolB-like 6-blade propeller-like</fullName>
    </submittedName>
</protein>
<dbReference type="OrthoDB" id="1100397at2"/>
<proteinExistence type="predicted"/>
<reference evidence="2" key="1">
    <citation type="submission" date="2016-10" db="EMBL/GenBank/DDBJ databases">
        <authorList>
            <person name="Varghese N."/>
            <person name="Submissions S."/>
        </authorList>
    </citation>
    <scope>NUCLEOTIDE SEQUENCE [LARGE SCALE GENOMIC DNA]</scope>
    <source>
        <strain evidence="2">IBRC-M 10761</strain>
    </source>
</reference>
<evidence type="ECO:0000313" key="1">
    <source>
        <dbReference type="EMBL" id="SEJ79746.1"/>
    </source>
</evidence>
<evidence type="ECO:0000313" key="2">
    <source>
        <dbReference type="Proteomes" id="UP000199403"/>
    </source>
</evidence>
<sequence>MNLYMIKIYLYRLLLLFLTGLNFSCGNPPEKSHDIEYSIRNFGPEDVPALDALQGKKLNLTALLNPNAILWTGKYLVVGERKVLDYHLHVVDPNSERLINTTGKDGFGPGEIVAAYQLQRGKSVNECWVYDHTQKLIALFDLESSSDLYQKAFKQPQSMYLAVDMLWNSDSTLICQLADGDEKFQIYDTLGNQLSTYGTWSQMLEDRSPPPNVVSSVHQGKSTISPDYRKYVKVGLLRDYIEILDLPSGKITSVHGPEHNIPEFEVDYSAGYPMAQFTDMSRSHYYKDVVAGEKYIYALYFGKSMDAYFQEGETAREIYVFDYAGSLVKTYTLDHALFSLAVDEKNKRFFGISSDKDPNVVIFDYND</sequence>
<name>A0A1H7BRC7_9BACT</name>
<dbReference type="InterPro" id="IPR011044">
    <property type="entry name" value="Quino_amine_DH_bsu"/>
</dbReference>
<gene>
    <name evidence="1" type="ORF">SAMN05192553_11415</name>
</gene>
<organism evidence="1 2">
    <name type="scientific">Cyclobacterium xiamenense</name>
    <dbReference type="NCBI Taxonomy" id="1297121"/>
    <lineage>
        <taxon>Bacteria</taxon>
        <taxon>Pseudomonadati</taxon>
        <taxon>Bacteroidota</taxon>
        <taxon>Cytophagia</taxon>
        <taxon>Cytophagales</taxon>
        <taxon>Cyclobacteriaceae</taxon>
        <taxon>Cyclobacterium</taxon>
    </lineage>
</organism>
<dbReference type="SUPFAM" id="SSF50969">
    <property type="entry name" value="YVTN repeat-like/Quinoprotein amine dehydrogenase"/>
    <property type="match status" value="1"/>
</dbReference>
<keyword evidence="2" id="KW-1185">Reference proteome</keyword>
<dbReference type="Pfam" id="PF15869">
    <property type="entry name" value="TolB_like"/>
    <property type="match status" value="1"/>
</dbReference>
<dbReference type="AlphaFoldDB" id="A0A1H7BRC7"/>
<dbReference type="Proteomes" id="UP000199403">
    <property type="component" value="Unassembled WGS sequence"/>
</dbReference>
<dbReference type="STRING" id="1416801.SAMN05192553_11415"/>